<dbReference type="SUPFAM" id="SSF54637">
    <property type="entry name" value="Thioesterase/thiol ester dehydrase-isomerase"/>
    <property type="match status" value="1"/>
</dbReference>
<dbReference type="PANTHER" id="PTHR31793">
    <property type="entry name" value="4-HYDROXYBENZOYL-COA THIOESTERASE FAMILY MEMBER"/>
    <property type="match status" value="1"/>
</dbReference>
<dbReference type="InterPro" id="IPR050563">
    <property type="entry name" value="4-hydroxybenzoyl-CoA_TE"/>
</dbReference>
<gene>
    <name evidence="2" type="ORF">PISL3812_09380</name>
</gene>
<accession>A0A0U1M9L1</accession>
<name>A0A0U1M9L1_TALIS</name>
<protein>
    <recommendedName>
        <fullName evidence="4">Thioesterase/thiol ester dehydrase-isomerase</fullName>
    </recommendedName>
</protein>
<dbReference type="CDD" id="cd00586">
    <property type="entry name" value="4HBT"/>
    <property type="match status" value="1"/>
</dbReference>
<reference evidence="2 3" key="1">
    <citation type="submission" date="2015-04" db="EMBL/GenBank/DDBJ databases">
        <authorList>
            <person name="Syromyatnikov M.Y."/>
            <person name="Popov V.N."/>
        </authorList>
    </citation>
    <scope>NUCLEOTIDE SEQUENCE [LARGE SCALE GENOMIC DNA]</scope>
    <source>
        <strain evidence="2">WF-38-12</strain>
    </source>
</reference>
<dbReference type="OrthoDB" id="5538558at2759"/>
<dbReference type="EMBL" id="CVMT01000012">
    <property type="protein sequence ID" value="CRG92323.1"/>
    <property type="molecule type" value="Genomic_DNA"/>
</dbReference>
<dbReference type="OMA" id="KFPMTWP"/>
<organism evidence="2 3">
    <name type="scientific">Talaromyces islandicus</name>
    <name type="common">Penicillium islandicum</name>
    <dbReference type="NCBI Taxonomy" id="28573"/>
    <lineage>
        <taxon>Eukaryota</taxon>
        <taxon>Fungi</taxon>
        <taxon>Dikarya</taxon>
        <taxon>Ascomycota</taxon>
        <taxon>Pezizomycotina</taxon>
        <taxon>Eurotiomycetes</taxon>
        <taxon>Eurotiomycetidae</taxon>
        <taxon>Eurotiales</taxon>
        <taxon>Trichocomaceae</taxon>
        <taxon>Talaromyces</taxon>
        <taxon>Talaromyces sect. Islandici</taxon>
    </lineage>
</organism>
<dbReference type="InterPro" id="IPR029069">
    <property type="entry name" value="HotDog_dom_sf"/>
</dbReference>
<evidence type="ECO:0000256" key="1">
    <source>
        <dbReference type="SAM" id="MobiDB-lite"/>
    </source>
</evidence>
<evidence type="ECO:0008006" key="4">
    <source>
        <dbReference type="Google" id="ProtNLM"/>
    </source>
</evidence>
<evidence type="ECO:0000313" key="3">
    <source>
        <dbReference type="Proteomes" id="UP000054383"/>
    </source>
</evidence>
<dbReference type="AlphaFoldDB" id="A0A0U1M9L1"/>
<dbReference type="Pfam" id="PF13279">
    <property type="entry name" value="4HBT_2"/>
    <property type="match status" value="1"/>
</dbReference>
<evidence type="ECO:0000313" key="2">
    <source>
        <dbReference type="EMBL" id="CRG92323.1"/>
    </source>
</evidence>
<dbReference type="GO" id="GO:0047617">
    <property type="term" value="F:fatty acyl-CoA hydrolase activity"/>
    <property type="evidence" value="ECO:0007669"/>
    <property type="project" value="TreeGrafter"/>
</dbReference>
<keyword evidence="3" id="KW-1185">Reference proteome</keyword>
<feature type="region of interest" description="Disordered" evidence="1">
    <location>
        <begin position="42"/>
        <end position="61"/>
    </location>
</feature>
<dbReference type="Gene3D" id="3.10.129.10">
    <property type="entry name" value="Hotdog Thioesterase"/>
    <property type="match status" value="1"/>
</dbReference>
<sequence length="329" mass="37592">MASRRILQRSRRCDFHTPYRNSTQLFSTSTSRCDSAAAAAIAAAPQPKASPNTDPAKPHTVDPRWLTTIKRRIGKCLMFGLQPAQVDVAGSILQQIARDWRELIAGSEGFLTGDTRRSVFRHSVVWGEMDVMGKSVIYNARLLLRSKPEYHKIGHVNNVTYLRYAETARVNLMRNYAMHIDPAHKTDWLNTVGNKGTGLILQSIKLDYKFPMTWPDKITVYHRLTQDPSATLAKSFFQQEVLILSEAKQRPAARCLEQNALYDYKLLRKAPSPPAFLLEQFRRTWELQEESKREWQQRIADIENSVRTLEVGSWDREDAVEMLGSASKS</sequence>
<proteinExistence type="predicted"/>
<dbReference type="Proteomes" id="UP000054383">
    <property type="component" value="Unassembled WGS sequence"/>
</dbReference>
<dbReference type="PANTHER" id="PTHR31793:SF39">
    <property type="entry name" value="THIOESTERASE_THIOL ESTER DEHYDRASE-ISOMERASE"/>
    <property type="match status" value="1"/>
</dbReference>